<proteinExistence type="predicted"/>
<protein>
    <submittedName>
        <fullName evidence="5">Membrane fusion protein, multidrug efflux system</fullName>
    </submittedName>
</protein>
<evidence type="ECO:0000256" key="1">
    <source>
        <dbReference type="SAM" id="Coils"/>
    </source>
</evidence>
<dbReference type="Gene3D" id="2.40.50.100">
    <property type="match status" value="1"/>
</dbReference>
<dbReference type="RefSeq" id="WP_089410495.1">
    <property type="nucleotide sequence ID" value="NZ_FZOU01000017.1"/>
</dbReference>
<evidence type="ECO:0000256" key="2">
    <source>
        <dbReference type="SAM" id="Phobius"/>
    </source>
</evidence>
<dbReference type="InterPro" id="IPR058634">
    <property type="entry name" value="AaeA-lik-b-barrel"/>
</dbReference>
<evidence type="ECO:0000313" key="6">
    <source>
        <dbReference type="Proteomes" id="UP000198356"/>
    </source>
</evidence>
<evidence type="ECO:0000259" key="3">
    <source>
        <dbReference type="Pfam" id="PF25917"/>
    </source>
</evidence>
<evidence type="ECO:0000313" key="5">
    <source>
        <dbReference type="EMBL" id="SNT44044.1"/>
    </source>
</evidence>
<feature type="domain" description="Multidrug resistance protein MdtA-like barrel-sandwich hybrid" evidence="3">
    <location>
        <begin position="59"/>
        <end position="307"/>
    </location>
</feature>
<organism evidence="5 6">
    <name type="scientific">Granulicella rosea</name>
    <dbReference type="NCBI Taxonomy" id="474952"/>
    <lineage>
        <taxon>Bacteria</taxon>
        <taxon>Pseudomonadati</taxon>
        <taxon>Acidobacteriota</taxon>
        <taxon>Terriglobia</taxon>
        <taxon>Terriglobales</taxon>
        <taxon>Acidobacteriaceae</taxon>
        <taxon>Granulicella</taxon>
    </lineage>
</organism>
<dbReference type="Pfam" id="PF25963">
    <property type="entry name" value="Beta-barrel_AAEA"/>
    <property type="match status" value="1"/>
</dbReference>
<sequence length="407" mass="43934">MDTTSAATQPPPEHAASKKSLGRAIGIGVAVVSLAMLALVVLQVDLHPRTDDASVRANFIEIAPEVSGRLVDLPVKDNAFVKQGDTLFVIDPRPYEYALKQALSDQDALEQQIVDARRHIAAQTSAAEAQRANLANSRTGIQTAGTQIDASAAAVARAQAASTAADAQLKLATNNLHRIEPLLKRQYATVEQVDQANTAVRVAQGNYDEAQAALMQAQAAQQQANFHKIEAASLAVEQQAKLGQAVHTIDTVDTLVSQRPAKAAKVESARLDLERTRVVAPFNAYVTNLNLSVGAYARPGAPLFTLIDTRTWYVIANYRESKLKNIHLQDPVDVFLMGHPDRHFSGTVESVGYGVFPEDGGVAQGLPNIDRTLNWVHLSARFPVRIRVLDPDPTLFRIGATAVTVVR</sequence>
<dbReference type="PANTHER" id="PTHR30367:SF1">
    <property type="entry name" value="MULTIDRUG RESISTANCE PROTEIN MDTN"/>
    <property type="match status" value="1"/>
</dbReference>
<keyword evidence="2" id="KW-0472">Membrane</keyword>
<name>A0A239MPL8_9BACT</name>
<feature type="transmembrane region" description="Helical" evidence="2">
    <location>
        <begin position="21"/>
        <end position="42"/>
    </location>
</feature>
<dbReference type="EMBL" id="FZOU01000017">
    <property type="protein sequence ID" value="SNT44044.1"/>
    <property type="molecule type" value="Genomic_DNA"/>
</dbReference>
<dbReference type="AlphaFoldDB" id="A0A239MPL8"/>
<feature type="coiled-coil region" evidence="1">
    <location>
        <begin position="193"/>
        <end position="220"/>
    </location>
</feature>
<reference evidence="5 6" key="1">
    <citation type="submission" date="2017-06" db="EMBL/GenBank/DDBJ databases">
        <authorList>
            <person name="Kim H.J."/>
            <person name="Triplett B.A."/>
        </authorList>
    </citation>
    <scope>NUCLEOTIDE SEQUENCE [LARGE SCALE GENOMIC DNA]</scope>
    <source>
        <strain evidence="5 6">DSM 18704</strain>
    </source>
</reference>
<evidence type="ECO:0000259" key="4">
    <source>
        <dbReference type="Pfam" id="PF25963"/>
    </source>
</evidence>
<dbReference type="PANTHER" id="PTHR30367">
    <property type="entry name" value="P-HYDROXYBENZOIC ACID EFFLUX PUMP SUBUNIT AAEA-RELATED"/>
    <property type="match status" value="1"/>
</dbReference>
<dbReference type="InterPro" id="IPR058625">
    <property type="entry name" value="MdtA-like_BSH"/>
</dbReference>
<keyword evidence="1" id="KW-0175">Coiled coil</keyword>
<dbReference type="SUPFAM" id="SSF111369">
    <property type="entry name" value="HlyD-like secretion proteins"/>
    <property type="match status" value="2"/>
</dbReference>
<dbReference type="Gene3D" id="1.10.287.470">
    <property type="entry name" value="Helix hairpin bin"/>
    <property type="match status" value="1"/>
</dbReference>
<keyword evidence="2" id="KW-1133">Transmembrane helix</keyword>
<keyword evidence="2" id="KW-0812">Transmembrane</keyword>
<gene>
    <name evidence="5" type="ORF">SAMN05421770_11719</name>
</gene>
<dbReference type="Proteomes" id="UP000198356">
    <property type="component" value="Unassembled WGS sequence"/>
</dbReference>
<dbReference type="Gene3D" id="2.40.30.170">
    <property type="match status" value="1"/>
</dbReference>
<feature type="domain" description="p-hydroxybenzoic acid efflux pump subunit AaeA-like beta-barrel" evidence="4">
    <location>
        <begin position="311"/>
        <end position="406"/>
    </location>
</feature>
<accession>A0A239MPL8</accession>
<dbReference type="Pfam" id="PF25917">
    <property type="entry name" value="BSH_RND"/>
    <property type="match status" value="1"/>
</dbReference>
<keyword evidence="6" id="KW-1185">Reference proteome</keyword>
<dbReference type="InterPro" id="IPR050393">
    <property type="entry name" value="MFP_Efflux_Pump"/>
</dbReference>
<dbReference type="OrthoDB" id="9811754at2"/>